<dbReference type="InterPro" id="IPR052511">
    <property type="entry name" value="ATP-dep_Helicase"/>
</dbReference>
<keyword evidence="6" id="KW-0238">DNA-binding</keyword>
<dbReference type="InterPro" id="IPR013701">
    <property type="entry name" value="Lhr-like_DEAD/DEAH_assoc"/>
</dbReference>
<dbReference type="InterPro" id="IPR017170">
    <property type="entry name" value="Lhr-like"/>
</dbReference>
<dbReference type="CDD" id="cd18796">
    <property type="entry name" value="SF2_C_LHR"/>
    <property type="match status" value="1"/>
</dbReference>
<keyword evidence="12" id="KW-0436">Ligase</keyword>
<evidence type="ECO:0000256" key="8">
    <source>
        <dbReference type="ARBA" id="ARBA00023235"/>
    </source>
</evidence>
<dbReference type="Pfam" id="PF19306">
    <property type="entry name" value="WHD_Lhr"/>
    <property type="match status" value="1"/>
</dbReference>
<dbReference type="SMART" id="SM00490">
    <property type="entry name" value="HELICc"/>
    <property type="match status" value="1"/>
</dbReference>
<evidence type="ECO:0000256" key="4">
    <source>
        <dbReference type="ARBA" id="ARBA00022806"/>
    </source>
</evidence>
<dbReference type="PANTHER" id="PTHR47962">
    <property type="entry name" value="ATP-DEPENDENT HELICASE LHR-RELATED-RELATED"/>
    <property type="match status" value="1"/>
</dbReference>
<comment type="caution">
    <text evidence="12">The sequence shown here is derived from an EMBL/GenBank/DDBJ whole genome shotgun (WGS) entry which is preliminary data.</text>
</comment>
<dbReference type="SMART" id="SM00487">
    <property type="entry name" value="DEXDc"/>
    <property type="match status" value="1"/>
</dbReference>
<dbReference type="PROSITE" id="PS51192">
    <property type="entry name" value="HELICASE_ATP_BIND_1"/>
    <property type="match status" value="1"/>
</dbReference>
<keyword evidence="7" id="KW-0234">DNA repair</keyword>
<keyword evidence="1" id="KW-0547">Nucleotide-binding</keyword>
<dbReference type="InterPro" id="IPR026362">
    <property type="entry name" value="DEXH_lig_assoc"/>
</dbReference>
<name>A0ABS6T1A1_9RHOB</name>
<dbReference type="PIRSF" id="PIRSF037307">
    <property type="entry name" value="Lhr-like_helic_prd"/>
    <property type="match status" value="1"/>
</dbReference>
<reference evidence="12 13" key="1">
    <citation type="submission" date="2021-05" db="EMBL/GenBank/DDBJ databases">
        <title>Culturable bacteria isolated from Daya Bay.</title>
        <authorList>
            <person name="Zheng W."/>
            <person name="Yu S."/>
            <person name="Huang Y."/>
        </authorList>
    </citation>
    <scope>NUCLEOTIDE SEQUENCE [LARGE SCALE GENOMIC DNA]</scope>
    <source>
        <strain evidence="12 13">DP4N28-5</strain>
    </source>
</reference>
<feature type="domain" description="Helicase C-terminal" evidence="11">
    <location>
        <begin position="233"/>
        <end position="386"/>
    </location>
</feature>
<evidence type="ECO:0000256" key="6">
    <source>
        <dbReference type="ARBA" id="ARBA00023125"/>
    </source>
</evidence>
<protein>
    <submittedName>
        <fullName evidence="12">Ligase-associated DNA damage response DEXH box helicase</fullName>
    </submittedName>
</protein>
<evidence type="ECO:0000256" key="9">
    <source>
        <dbReference type="ARBA" id="ARBA00093467"/>
    </source>
</evidence>
<sequence>MAQLPDILTDWFARKGWSLHPHQLDMLDRGTDPATLLVAPTGGGKTLAGFLPTLVELIEQPRDGLHTLYISPLKALAADLRRNLTGPITEMGLPIRVEDRSGDTSQTRKKAQRADPPHILLTTPESLALLLSYEDAPRMFAGLERVVVDELHALAESKRGDQLMLCLARLETLRPGLRRVGLSATVEDPPALARFFTSAPCPVLAADPGPEPDIRMLKTRNAPPWSGGGGAYAMDDVLDEVRRHKTTLIFHNTRAQAEIFFHNLWLANDEGLPIGIHHGSLAREQRQKVEAAMVAGELRAIVCTGTLDLGLDWGDVDLVIQVGAPKNVKRLVQRIGRANHRYNAPSKALLVPANRWEVIECQAAIEAVHDHDLDGDPRGPGPRDVLCQHILITACSGPFDADALFDEVRASGAYATLSREEFDACLDFTATGGYALRAYDRWQRLKQRPDGLWQLRDPRATQLIRMNIGTIQDTDTLKVRMRQNRRPLGEVEEGFAASLTPGDTFLIGGKIVRFESLKEMYVDVSHDKGRKPKIAVFAGSKFATSTQLSARILKLIHRDDLSALPGHTAEWITLQRAVSHLPQAGRILVESFPHDGRAQTAIYGFAGRGAMQTLGLLLTRRMEDAGLGPLGFVATDYATLIWGLKPVEDPAFLFDRNGLIEGLEGWLGENALMKRSFKAVANIAGLTPRNFPGTKASGRQATFSSDILYDTLRRYDPDHLLLDITREEAMRGLIDFGRIEEMLERTEGRVDHVIADRVTPFAAPLFLEAGRVPVEGAGREALMQAEAERLMAEAGLS</sequence>
<dbReference type="NCBIfam" id="TIGR04121">
    <property type="entry name" value="DEXH_lig_assoc"/>
    <property type="match status" value="1"/>
</dbReference>
<dbReference type="PROSITE" id="PS51194">
    <property type="entry name" value="HELICASE_CTER"/>
    <property type="match status" value="1"/>
</dbReference>
<comment type="similarity">
    <text evidence="9">Belongs to the Lhr helicase family. Lhr-Core subfamily.</text>
</comment>
<dbReference type="InterPro" id="IPR011545">
    <property type="entry name" value="DEAD/DEAH_box_helicase_dom"/>
</dbReference>
<dbReference type="InterPro" id="IPR045628">
    <property type="entry name" value="Lhr_WH_dom"/>
</dbReference>
<dbReference type="Proteomes" id="UP000756530">
    <property type="component" value="Unassembled WGS sequence"/>
</dbReference>
<keyword evidence="4" id="KW-0347">Helicase</keyword>
<accession>A0ABS6T1A1</accession>
<keyword evidence="2" id="KW-0227">DNA damage</keyword>
<organism evidence="12 13">
    <name type="scientific">Maritimibacter dapengensis</name>
    <dbReference type="NCBI Taxonomy" id="2836868"/>
    <lineage>
        <taxon>Bacteria</taxon>
        <taxon>Pseudomonadati</taxon>
        <taxon>Pseudomonadota</taxon>
        <taxon>Alphaproteobacteria</taxon>
        <taxon>Rhodobacterales</taxon>
        <taxon>Roseobacteraceae</taxon>
        <taxon>Maritimibacter</taxon>
    </lineage>
</organism>
<dbReference type="Pfam" id="PF00271">
    <property type="entry name" value="Helicase_C"/>
    <property type="match status" value="1"/>
</dbReference>
<evidence type="ECO:0000256" key="3">
    <source>
        <dbReference type="ARBA" id="ARBA00022801"/>
    </source>
</evidence>
<evidence type="ECO:0000259" key="11">
    <source>
        <dbReference type="PROSITE" id="PS51194"/>
    </source>
</evidence>
<keyword evidence="5" id="KW-0067">ATP-binding</keyword>
<dbReference type="PANTHER" id="PTHR47962:SF3">
    <property type="entry name" value="LARGE ATP-DEPENDENT HELICASE-RELATED PROTEIN"/>
    <property type="match status" value="1"/>
</dbReference>
<evidence type="ECO:0000313" key="13">
    <source>
        <dbReference type="Proteomes" id="UP000756530"/>
    </source>
</evidence>
<evidence type="ECO:0000256" key="7">
    <source>
        <dbReference type="ARBA" id="ARBA00023204"/>
    </source>
</evidence>
<proteinExistence type="inferred from homology"/>
<dbReference type="InterPro" id="IPR014001">
    <property type="entry name" value="Helicase_ATP-bd"/>
</dbReference>
<dbReference type="GO" id="GO:0016874">
    <property type="term" value="F:ligase activity"/>
    <property type="evidence" value="ECO:0007669"/>
    <property type="project" value="UniProtKB-KW"/>
</dbReference>
<evidence type="ECO:0000256" key="1">
    <source>
        <dbReference type="ARBA" id="ARBA00022741"/>
    </source>
</evidence>
<gene>
    <name evidence="12" type="ORF">KJP28_08500</name>
</gene>
<keyword evidence="3" id="KW-0378">Hydrolase</keyword>
<dbReference type="CDD" id="cd17922">
    <property type="entry name" value="DEXHc_LHR-like"/>
    <property type="match status" value="1"/>
</dbReference>
<dbReference type="InterPro" id="IPR001650">
    <property type="entry name" value="Helicase_C-like"/>
</dbReference>
<evidence type="ECO:0000259" key="10">
    <source>
        <dbReference type="PROSITE" id="PS51192"/>
    </source>
</evidence>
<dbReference type="Pfam" id="PF08494">
    <property type="entry name" value="DEAD_assoc"/>
    <property type="match status" value="1"/>
</dbReference>
<evidence type="ECO:0000313" key="12">
    <source>
        <dbReference type="EMBL" id="MBV7378965.1"/>
    </source>
</evidence>
<dbReference type="EMBL" id="JAHUZE010000002">
    <property type="protein sequence ID" value="MBV7378965.1"/>
    <property type="molecule type" value="Genomic_DNA"/>
</dbReference>
<evidence type="ECO:0000256" key="5">
    <source>
        <dbReference type="ARBA" id="ARBA00022840"/>
    </source>
</evidence>
<evidence type="ECO:0000256" key="2">
    <source>
        <dbReference type="ARBA" id="ARBA00022763"/>
    </source>
</evidence>
<keyword evidence="8" id="KW-0413">Isomerase</keyword>
<dbReference type="Pfam" id="PF00270">
    <property type="entry name" value="DEAD"/>
    <property type="match status" value="1"/>
</dbReference>
<keyword evidence="13" id="KW-1185">Reference proteome</keyword>
<dbReference type="RefSeq" id="WP_218392128.1">
    <property type="nucleotide sequence ID" value="NZ_JAHUZE010000002.1"/>
</dbReference>
<feature type="domain" description="Helicase ATP-binding" evidence="10">
    <location>
        <begin position="26"/>
        <end position="204"/>
    </location>
</feature>